<keyword evidence="1" id="KW-0812">Transmembrane</keyword>
<dbReference type="Proteomes" id="UP000036061">
    <property type="component" value="Chromosome"/>
</dbReference>
<evidence type="ECO:0000313" key="3">
    <source>
        <dbReference type="Proteomes" id="UP000036061"/>
    </source>
</evidence>
<keyword evidence="1" id="KW-1133">Transmembrane helix</keyword>
<gene>
    <name evidence="2" type="ORF">AB432_007420</name>
</gene>
<dbReference type="EMBL" id="CP030117">
    <property type="protein sequence ID" value="AWX54869.1"/>
    <property type="molecule type" value="Genomic_DNA"/>
</dbReference>
<proteinExistence type="predicted"/>
<evidence type="ECO:0000256" key="1">
    <source>
        <dbReference type="SAM" id="Phobius"/>
    </source>
</evidence>
<name>A0A2Z4MEN8_BREBE</name>
<sequence length="59" mass="7185">MEEYIRAIAFWFNPILAIWFFINFISIINKIVKNEDYKPNLWIGSMLLFWFVFSTSFTP</sequence>
<dbReference type="AlphaFoldDB" id="A0A2Z4MEN8"/>
<accession>A0A2Z4MEN8</accession>
<keyword evidence="1" id="KW-0472">Membrane</keyword>
<reference evidence="2 3" key="1">
    <citation type="journal article" date="2015" name="Genome Announc.">
        <title>Draft Genome Sequence of Brevibacillus brevis DZQ7, a Plant Growth-Promoting Rhizobacterium with Broad-Spectrum Antimicrobial Activity.</title>
        <authorList>
            <person name="Hou Q."/>
            <person name="Wang C."/>
            <person name="Hou X."/>
            <person name="Xia Z."/>
            <person name="Ye J."/>
            <person name="Liu K."/>
            <person name="Liu H."/>
            <person name="Wang J."/>
            <person name="Guo H."/>
            <person name="Yu X."/>
            <person name="Yang Y."/>
            <person name="Du B."/>
            <person name="Ding Y."/>
        </authorList>
    </citation>
    <scope>NUCLEOTIDE SEQUENCE [LARGE SCALE GENOMIC DNA]</scope>
    <source>
        <strain evidence="2 3">DZQ7</strain>
    </source>
</reference>
<evidence type="ECO:0000313" key="2">
    <source>
        <dbReference type="EMBL" id="AWX54869.1"/>
    </source>
</evidence>
<feature type="transmembrane region" description="Helical" evidence="1">
    <location>
        <begin position="7"/>
        <end position="28"/>
    </location>
</feature>
<feature type="transmembrane region" description="Helical" evidence="1">
    <location>
        <begin position="40"/>
        <end position="58"/>
    </location>
</feature>
<protein>
    <submittedName>
        <fullName evidence="2">Uncharacterized protein</fullName>
    </submittedName>
</protein>
<organism evidence="2 3">
    <name type="scientific">Brevibacillus brevis</name>
    <name type="common">Bacillus brevis</name>
    <dbReference type="NCBI Taxonomy" id="1393"/>
    <lineage>
        <taxon>Bacteria</taxon>
        <taxon>Bacillati</taxon>
        <taxon>Bacillota</taxon>
        <taxon>Bacilli</taxon>
        <taxon>Bacillales</taxon>
        <taxon>Paenibacillaceae</taxon>
        <taxon>Brevibacillus</taxon>
    </lineage>
</organism>